<dbReference type="InterPro" id="IPR019817">
    <property type="entry name" value="Interferon_reg_fac_CS"/>
</dbReference>
<evidence type="ECO:0000256" key="3">
    <source>
        <dbReference type="ARBA" id="ARBA00023125"/>
    </source>
</evidence>
<comment type="caution">
    <text evidence="9">The sequence shown here is derived from an EMBL/GenBank/DDBJ whole genome shotgun (WGS) entry which is preliminary data.</text>
</comment>
<dbReference type="GO" id="GO:0005634">
    <property type="term" value="C:nucleus"/>
    <property type="evidence" value="ECO:0007669"/>
    <property type="project" value="UniProtKB-SubCell"/>
</dbReference>
<feature type="region of interest" description="Disordered" evidence="7">
    <location>
        <begin position="474"/>
        <end position="499"/>
    </location>
</feature>
<evidence type="ECO:0000256" key="1">
    <source>
        <dbReference type="ARBA" id="ARBA00004123"/>
    </source>
</evidence>
<keyword evidence="2" id="KW-0805">Transcription regulation</keyword>
<evidence type="ECO:0000313" key="10">
    <source>
        <dbReference type="Proteomes" id="UP000230066"/>
    </source>
</evidence>
<dbReference type="InterPro" id="IPR008984">
    <property type="entry name" value="SMAD_FHA_dom_sf"/>
</dbReference>
<keyword evidence="10" id="KW-1185">Reference proteome</keyword>
<keyword evidence="4" id="KW-0010">Activator</keyword>
<dbReference type="PROSITE" id="PS51507">
    <property type="entry name" value="IRF_2"/>
    <property type="match status" value="1"/>
</dbReference>
<keyword evidence="5" id="KW-0804">Transcription</keyword>
<evidence type="ECO:0000256" key="4">
    <source>
        <dbReference type="ARBA" id="ARBA00023159"/>
    </source>
</evidence>
<dbReference type="GO" id="GO:0000978">
    <property type="term" value="F:RNA polymerase II cis-regulatory region sequence-specific DNA binding"/>
    <property type="evidence" value="ECO:0007669"/>
    <property type="project" value="TreeGrafter"/>
</dbReference>
<evidence type="ECO:0000313" key="9">
    <source>
        <dbReference type="EMBL" id="THD28552.1"/>
    </source>
</evidence>
<dbReference type="PANTHER" id="PTHR11949">
    <property type="entry name" value="INTERFERON REGULATORY FACTOR"/>
    <property type="match status" value="1"/>
</dbReference>
<reference evidence="9" key="1">
    <citation type="submission" date="2019-03" db="EMBL/GenBank/DDBJ databases">
        <title>Improved annotation for the trematode Fasciola hepatica.</title>
        <authorList>
            <person name="Choi Y.-J."/>
            <person name="Martin J."/>
            <person name="Mitreva M."/>
        </authorList>
    </citation>
    <scope>NUCLEOTIDE SEQUENCE [LARGE SCALE GENOMIC DNA]</scope>
</reference>
<protein>
    <submittedName>
        <fullName evidence="9">Interferon Regulatory Factor</fullName>
    </submittedName>
</protein>
<dbReference type="SUPFAM" id="SSF46785">
    <property type="entry name" value="Winged helix' DNA-binding domain"/>
    <property type="match status" value="1"/>
</dbReference>
<dbReference type="AlphaFoldDB" id="A0A4E0S3A8"/>
<dbReference type="PANTHER" id="PTHR11949:SF17">
    <property type="entry name" value="IRF TRYPTOPHAN PENTAD REPEAT DOMAIN-CONTAINING PROTEIN"/>
    <property type="match status" value="1"/>
</dbReference>
<dbReference type="Pfam" id="PF10401">
    <property type="entry name" value="IRF-3"/>
    <property type="match status" value="1"/>
</dbReference>
<dbReference type="SMART" id="SM01243">
    <property type="entry name" value="IRF-3"/>
    <property type="match status" value="1"/>
</dbReference>
<dbReference type="InterPro" id="IPR017855">
    <property type="entry name" value="SMAD-like_dom_sf"/>
</dbReference>
<dbReference type="CDD" id="cd00103">
    <property type="entry name" value="IRF"/>
    <property type="match status" value="1"/>
</dbReference>
<dbReference type="SUPFAM" id="SSF49879">
    <property type="entry name" value="SMAD/FHA domain"/>
    <property type="match status" value="1"/>
</dbReference>
<keyword evidence="3" id="KW-0238">DNA-binding</keyword>
<dbReference type="GO" id="GO:0000981">
    <property type="term" value="F:DNA-binding transcription factor activity, RNA polymerase II-specific"/>
    <property type="evidence" value="ECO:0007669"/>
    <property type="project" value="TreeGrafter"/>
</dbReference>
<feature type="domain" description="IRF tryptophan pentad repeat" evidence="8">
    <location>
        <begin position="4"/>
        <end position="111"/>
    </location>
</feature>
<gene>
    <name evidence="9" type="ORF">D915_000638</name>
</gene>
<dbReference type="GO" id="GO:0045944">
    <property type="term" value="P:positive regulation of transcription by RNA polymerase II"/>
    <property type="evidence" value="ECO:0007669"/>
    <property type="project" value="UniProtKB-ARBA"/>
</dbReference>
<dbReference type="InterPro" id="IPR036390">
    <property type="entry name" value="WH_DNA-bd_sf"/>
</dbReference>
<evidence type="ECO:0000256" key="2">
    <source>
        <dbReference type="ARBA" id="ARBA00023015"/>
    </source>
</evidence>
<organism evidence="9 10">
    <name type="scientific">Fasciola hepatica</name>
    <name type="common">Liver fluke</name>
    <dbReference type="NCBI Taxonomy" id="6192"/>
    <lineage>
        <taxon>Eukaryota</taxon>
        <taxon>Metazoa</taxon>
        <taxon>Spiralia</taxon>
        <taxon>Lophotrochozoa</taxon>
        <taxon>Platyhelminthes</taxon>
        <taxon>Trematoda</taxon>
        <taxon>Digenea</taxon>
        <taxon>Plagiorchiida</taxon>
        <taxon>Echinostomata</taxon>
        <taxon>Echinostomatoidea</taxon>
        <taxon>Fasciolidae</taxon>
        <taxon>Fasciola</taxon>
    </lineage>
</organism>
<dbReference type="InterPro" id="IPR019471">
    <property type="entry name" value="Interferon_reg_factor-3"/>
</dbReference>
<evidence type="ECO:0000256" key="6">
    <source>
        <dbReference type="ARBA" id="ARBA00023242"/>
    </source>
</evidence>
<dbReference type="PROSITE" id="PS00601">
    <property type="entry name" value="IRF_1"/>
    <property type="match status" value="1"/>
</dbReference>
<evidence type="ECO:0000259" key="8">
    <source>
        <dbReference type="PROSITE" id="PS51507"/>
    </source>
</evidence>
<dbReference type="GO" id="GO:0002376">
    <property type="term" value="P:immune system process"/>
    <property type="evidence" value="ECO:0007669"/>
    <property type="project" value="TreeGrafter"/>
</dbReference>
<comment type="subcellular location">
    <subcellularLocation>
        <location evidence="1">Nucleus</location>
    </subcellularLocation>
</comment>
<sequence length="650" mass="72977">MEIRVRLRPWLESRLNEGSIEGLSWIDREKGIFKIPWKHHSKHTWTEADAAIFKDWAVVTGRYRAGIDNPDWPMWKTRLRCALNKAPDIQEVRQRHNLRCEEPFKVYRFISKTESLWRANATRNASMIFDGLHSLPKTGLSNVIDGPPRAEYGLVPPATGKRTALIVQRVPGINTATRASVFVQRKSDGVFTQLPVVPTNVLTDDQGYDVNLDRLIGDTCQRLPSFTTAGLATDQYPVNFSPRHGCGQSLASPATIIRRINATPMGITPRILSWSHPPQPAFSYLPEIMEPEYHQLGVRIQHLNLRVKDAIVTNPNGCCIYFGRYDEINSPASPDPIEAQIPHHISETNKQYVDLLLQNMVRGVMLYVEQGSIFAVRMCKCAVFVYLPTSSGDFVLLKKLGRRERDKIFDYAEFMNDLRTHRLNQHPKPHFEVILAFGQQMRPNFSTDSLLVWCRVASCRAWFQLFRDHPLQQSNNGEIYSDDSPRETETSGRNNHNGRLVYSFVPRSDHLGHNDLESRQPLSSVCSGLLSTGSLAKVGGCLDRDTNTGETLGLDALSDADVQYNTSEQVIEEGVEIPLDDREESLVYDDNNLQAPDTVGANSPNLITLPLSLSQGVFVGSIHSSVGLKSTPVVVAEETIGSLLVSDHKM</sequence>
<proteinExistence type="predicted"/>
<keyword evidence="6" id="KW-0539">Nucleus</keyword>
<name>A0A4E0S3A8_FASHE</name>
<dbReference type="PRINTS" id="PR00267">
    <property type="entry name" value="INTFRNREGFCT"/>
</dbReference>
<dbReference type="Gene3D" id="1.10.10.10">
    <property type="entry name" value="Winged helix-like DNA-binding domain superfamily/Winged helix DNA-binding domain"/>
    <property type="match status" value="1"/>
</dbReference>
<dbReference type="EMBL" id="JXXN02000122">
    <property type="protein sequence ID" value="THD28552.1"/>
    <property type="molecule type" value="Genomic_DNA"/>
</dbReference>
<accession>A0A4E0S3A8</accession>
<dbReference type="InterPro" id="IPR001346">
    <property type="entry name" value="Interferon_reg_fact_DNA-bd_dom"/>
</dbReference>
<dbReference type="FunFam" id="1.10.10.10:FF:000041">
    <property type="entry name" value="Interferon regulatory factor 4"/>
    <property type="match status" value="1"/>
</dbReference>
<dbReference type="InterPro" id="IPR036388">
    <property type="entry name" value="WH-like_DNA-bd_sf"/>
</dbReference>
<dbReference type="SMART" id="SM00348">
    <property type="entry name" value="IRF"/>
    <property type="match status" value="1"/>
</dbReference>
<evidence type="ECO:0000256" key="5">
    <source>
        <dbReference type="ARBA" id="ARBA00023163"/>
    </source>
</evidence>
<dbReference type="Gene3D" id="2.60.200.10">
    <property type="match status" value="1"/>
</dbReference>
<dbReference type="Proteomes" id="UP000230066">
    <property type="component" value="Unassembled WGS sequence"/>
</dbReference>
<dbReference type="Pfam" id="PF00605">
    <property type="entry name" value="IRF"/>
    <property type="match status" value="1"/>
</dbReference>
<evidence type="ECO:0000256" key="7">
    <source>
        <dbReference type="SAM" id="MobiDB-lite"/>
    </source>
</evidence>